<dbReference type="AlphaFoldDB" id="A0A1Y2T7E5"/>
<evidence type="ECO:0000313" key="2">
    <source>
        <dbReference type="Proteomes" id="UP000194267"/>
    </source>
</evidence>
<sequence>MSAAQKGSRLPLIAGGLLVGLLLLAAVFADEITAVSPHYWDARSSILERQAALPPRAPVTRWGPMSGAATCGAASSTALVGRCSLRPW</sequence>
<comment type="caution">
    <text evidence="1">The sequence shown here is derived from an EMBL/GenBank/DDBJ whole genome shotgun (WGS) entry which is preliminary data.</text>
</comment>
<dbReference type="Proteomes" id="UP000194267">
    <property type="component" value="Unassembled WGS sequence"/>
</dbReference>
<dbReference type="EMBL" id="LWLV01000260">
    <property type="protein sequence ID" value="OTA41726.1"/>
    <property type="molecule type" value="Genomic_DNA"/>
</dbReference>
<name>A0A1Y2T7E5_SYMTR</name>
<protein>
    <submittedName>
        <fullName evidence="1">Uncharacterized protein</fullName>
    </submittedName>
</protein>
<proteinExistence type="predicted"/>
<accession>A0A1Y2T7E5</accession>
<organism evidence="1 2">
    <name type="scientific">Symbiobacterium thermophilum</name>
    <dbReference type="NCBI Taxonomy" id="2734"/>
    <lineage>
        <taxon>Bacteria</taxon>
        <taxon>Bacillati</taxon>
        <taxon>Bacillota</taxon>
        <taxon>Clostridia</taxon>
        <taxon>Eubacteriales</taxon>
        <taxon>Symbiobacteriaceae</taxon>
        <taxon>Symbiobacterium</taxon>
    </lineage>
</organism>
<evidence type="ECO:0000313" key="1">
    <source>
        <dbReference type="EMBL" id="OTA41726.1"/>
    </source>
</evidence>
<gene>
    <name evidence="1" type="ORF">A6D92_04290</name>
</gene>
<reference evidence="2" key="1">
    <citation type="submission" date="2016-04" db="EMBL/GenBank/DDBJ databases">
        <authorList>
            <person name="Antunes L.P."/>
            <person name="Martins L.F."/>
            <person name="Pereira R.V."/>
            <person name="Thomas A.M."/>
            <person name="Barbosa D."/>
            <person name="Nascimento L."/>
            <person name="Silva G.M."/>
            <person name="Condomitti G.W."/>
            <person name="Digiampietri L.A."/>
            <person name="Lombardi K.C."/>
            <person name="Ramos P.L."/>
            <person name="Quaggio R.B."/>
            <person name="Oliveira J.C."/>
            <person name="Pascon R.C."/>
            <person name="Cruz J.B."/>
            <person name="Silva A.M."/>
            <person name="Setubal J.C."/>
        </authorList>
    </citation>
    <scope>NUCLEOTIDE SEQUENCE [LARGE SCALE GENOMIC DNA]</scope>
</reference>